<dbReference type="PANTHER" id="PTHR18964">
    <property type="entry name" value="ROK (REPRESSOR, ORF, KINASE) FAMILY"/>
    <property type="match status" value="1"/>
</dbReference>
<dbReference type="AlphaFoldDB" id="A0A5Q2RJ87"/>
<evidence type="ECO:0000256" key="1">
    <source>
        <dbReference type="ARBA" id="ARBA00006479"/>
    </source>
</evidence>
<dbReference type="Proteomes" id="UP000334019">
    <property type="component" value="Chromosome"/>
</dbReference>
<protein>
    <submittedName>
        <fullName evidence="2">ROK family protein</fullName>
    </submittedName>
</protein>
<reference evidence="2 3" key="1">
    <citation type="submission" date="2019-11" db="EMBL/GenBank/DDBJ databases">
        <authorList>
            <person name="He Y."/>
        </authorList>
    </citation>
    <scope>NUCLEOTIDE SEQUENCE [LARGE SCALE GENOMIC DNA]</scope>
    <source>
        <strain evidence="2 3">SCSIO 58843</strain>
    </source>
</reference>
<sequence length="336" mass="33004">MGDAAVGLDIGGTKILGLAVDLGSGEVLAERRVPTPQGRAEVADALGTVVDALAEGSGRPIRAVGVGAAGLVDTSGVLRYGPNLPGVVDLDLVGLLGDRLGLPVAVDNDATAATVAEHRLGAARGVDDALYVALGTGIGGGIVLDGALRRGAHGFGGELGHVVIDPDGPLCGCGRQGCWERLASGSALGEQAREAVLDGRGAGILAAAGAERADDVTGEHAVAAAAAGDPEGLAVMAAFARWVALGLAGFVNALDPSVVVIGGGVVEAGPVLLDPLRSAVADLIIGSSHRPPVPVLPAVFGEHAAAVGAALLAADALRPDGEVRPRTFDPGSAAQR</sequence>
<gene>
    <name evidence="2" type="ORF">GH723_10975</name>
</gene>
<dbReference type="InterPro" id="IPR000600">
    <property type="entry name" value="ROK"/>
</dbReference>
<dbReference type="InterPro" id="IPR049874">
    <property type="entry name" value="ROK_cs"/>
</dbReference>
<dbReference type="Gene3D" id="3.30.420.40">
    <property type="match status" value="2"/>
</dbReference>
<comment type="similarity">
    <text evidence="1">Belongs to the ROK (NagC/XylR) family.</text>
</comment>
<dbReference type="RefSeq" id="WP_153759681.1">
    <property type="nucleotide sequence ID" value="NZ_CP045851.1"/>
</dbReference>
<dbReference type="EMBL" id="CP045851">
    <property type="protein sequence ID" value="QGG95574.1"/>
    <property type="molecule type" value="Genomic_DNA"/>
</dbReference>
<evidence type="ECO:0000313" key="2">
    <source>
        <dbReference type="EMBL" id="QGG95574.1"/>
    </source>
</evidence>
<dbReference type="Pfam" id="PF00480">
    <property type="entry name" value="ROK"/>
    <property type="match status" value="1"/>
</dbReference>
<dbReference type="SUPFAM" id="SSF53067">
    <property type="entry name" value="Actin-like ATPase domain"/>
    <property type="match status" value="1"/>
</dbReference>
<dbReference type="InterPro" id="IPR043129">
    <property type="entry name" value="ATPase_NBD"/>
</dbReference>
<dbReference type="PANTHER" id="PTHR18964:SF173">
    <property type="entry name" value="GLUCOKINASE"/>
    <property type="match status" value="1"/>
</dbReference>
<proteinExistence type="inferred from homology"/>
<keyword evidence="3" id="KW-1185">Reference proteome</keyword>
<name>A0A5Q2RJ87_9ACTN</name>
<dbReference type="PROSITE" id="PS01125">
    <property type="entry name" value="ROK"/>
    <property type="match status" value="1"/>
</dbReference>
<evidence type="ECO:0000313" key="3">
    <source>
        <dbReference type="Proteomes" id="UP000334019"/>
    </source>
</evidence>
<dbReference type="KEGG" id="atq:GH723_10975"/>
<organism evidence="2 3">
    <name type="scientific">Actinomarinicola tropica</name>
    <dbReference type="NCBI Taxonomy" id="2789776"/>
    <lineage>
        <taxon>Bacteria</taxon>
        <taxon>Bacillati</taxon>
        <taxon>Actinomycetota</taxon>
        <taxon>Acidimicrobiia</taxon>
        <taxon>Acidimicrobiales</taxon>
        <taxon>Iamiaceae</taxon>
        <taxon>Actinomarinicola</taxon>
    </lineage>
</organism>
<accession>A0A5Q2RJ87</accession>